<dbReference type="CDD" id="cd09212">
    <property type="entry name" value="PUB"/>
    <property type="match status" value="1"/>
</dbReference>
<reference evidence="3" key="1">
    <citation type="submission" date="2022-07" db="EMBL/GenBank/DDBJ databases">
        <title>Genome Sequence of Physisporinus lineatus.</title>
        <authorList>
            <person name="Buettner E."/>
        </authorList>
    </citation>
    <scope>NUCLEOTIDE SEQUENCE</scope>
    <source>
        <strain evidence="3">VT162</strain>
    </source>
</reference>
<feature type="region of interest" description="Disordered" evidence="1">
    <location>
        <begin position="1"/>
        <end position="40"/>
    </location>
</feature>
<dbReference type="InterPro" id="IPR018997">
    <property type="entry name" value="PUB_domain"/>
</dbReference>
<sequence length="270" mass="30579">MHEEDTIQTPISPPPPLAEQDDSGAPVSSMSRSPRPNAIADAIEKKLREQRLQADAGTYSDFDENHEKRQHFRRLIDPGIMRPNARPLALEALQILTTLAENIMKHPTDPKYRRFKPTNKKIKTVLVDPKGTLEYAVEMGFRPEVDNFQPYYIFNERRMNDLRIGAAIIKEFLEQELTKEEVRERARREEKAVAEAAKAKVKQAFMDDRKSVALQTQRDRVARESHIAVATSSRRRESLSPPSSPGLMPGTGHTLTETTAPASSPPVYEL</sequence>
<dbReference type="Pfam" id="PF09409">
    <property type="entry name" value="PUB"/>
    <property type="match status" value="1"/>
</dbReference>
<evidence type="ECO:0000256" key="1">
    <source>
        <dbReference type="SAM" id="MobiDB-lite"/>
    </source>
</evidence>
<feature type="region of interest" description="Disordered" evidence="1">
    <location>
        <begin position="216"/>
        <end position="270"/>
    </location>
</feature>
<dbReference type="InterPro" id="IPR036339">
    <property type="entry name" value="PUB-like_dom_sf"/>
</dbReference>
<dbReference type="EMBL" id="JANAWD010000185">
    <property type="protein sequence ID" value="KAJ3484545.1"/>
    <property type="molecule type" value="Genomic_DNA"/>
</dbReference>
<evidence type="ECO:0000259" key="2">
    <source>
        <dbReference type="Pfam" id="PF09409"/>
    </source>
</evidence>
<evidence type="ECO:0000313" key="4">
    <source>
        <dbReference type="Proteomes" id="UP001212997"/>
    </source>
</evidence>
<dbReference type="Gene3D" id="1.20.58.2190">
    <property type="match status" value="1"/>
</dbReference>
<dbReference type="Proteomes" id="UP001212997">
    <property type="component" value="Unassembled WGS sequence"/>
</dbReference>
<proteinExistence type="predicted"/>
<feature type="compositionally biased region" description="Basic and acidic residues" evidence="1">
    <location>
        <begin position="216"/>
        <end position="226"/>
    </location>
</feature>
<dbReference type="SUPFAM" id="SSF143503">
    <property type="entry name" value="PUG domain-like"/>
    <property type="match status" value="1"/>
</dbReference>
<feature type="domain" description="PUB" evidence="2">
    <location>
        <begin position="91"/>
        <end position="162"/>
    </location>
</feature>
<name>A0AAD5V2T1_9APHY</name>
<dbReference type="PANTHER" id="PTHR23153:SF38">
    <property type="entry name" value="UBX DOMAIN-CONTAINING PROTEIN 6"/>
    <property type="match status" value="1"/>
</dbReference>
<dbReference type="PANTHER" id="PTHR23153">
    <property type="entry name" value="UBX-RELATED"/>
    <property type="match status" value="1"/>
</dbReference>
<dbReference type="AlphaFoldDB" id="A0AAD5V2T1"/>
<feature type="compositionally biased region" description="Polar residues" evidence="1">
    <location>
        <begin position="253"/>
        <end position="262"/>
    </location>
</feature>
<organism evidence="3 4">
    <name type="scientific">Meripilus lineatus</name>
    <dbReference type="NCBI Taxonomy" id="2056292"/>
    <lineage>
        <taxon>Eukaryota</taxon>
        <taxon>Fungi</taxon>
        <taxon>Dikarya</taxon>
        <taxon>Basidiomycota</taxon>
        <taxon>Agaricomycotina</taxon>
        <taxon>Agaricomycetes</taxon>
        <taxon>Polyporales</taxon>
        <taxon>Meripilaceae</taxon>
        <taxon>Meripilus</taxon>
    </lineage>
</organism>
<gene>
    <name evidence="3" type="ORF">NLI96_g5571</name>
</gene>
<accession>A0AAD5V2T1</accession>
<protein>
    <recommendedName>
        <fullName evidence="2">PUB domain-containing protein</fullName>
    </recommendedName>
</protein>
<keyword evidence="4" id="KW-1185">Reference proteome</keyword>
<comment type="caution">
    <text evidence="3">The sequence shown here is derived from an EMBL/GenBank/DDBJ whole genome shotgun (WGS) entry which is preliminary data.</text>
</comment>
<dbReference type="GO" id="GO:0005737">
    <property type="term" value="C:cytoplasm"/>
    <property type="evidence" value="ECO:0007669"/>
    <property type="project" value="TreeGrafter"/>
</dbReference>
<evidence type="ECO:0000313" key="3">
    <source>
        <dbReference type="EMBL" id="KAJ3484545.1"/>
    </source>
</evidence>